<keyword evidence="1" id="KW-0732">Signal</keyword>
<dbReference type="PANTHER" id="PTHR43308:SF5">
    <property type="entry name" value="S-LAYER PROTEIN _ PEPTIDOGLYCAN ENDO-BETA-N-ACETYLGLUCOSAMINIDASE"/>
    <property type="match status" value="1"/>
</dbReference>
<comment type="caution">
    <text evidence="3">The sequence shown here is derived from an EMBL/GenBank/DDBJ whole genome shotgun (WGS) entry which is preliminary data.</text>
</comment>
<dbReference type="SUPFAM" id="SSF56935">
    <property type="entry name" value="Porins"/>
    <property type="match status" value="1"/>
</dbReference>
<dbReference type="InterPro" id="IPR001119">
    <property type="entry name" value="SLH_dom"/>
</dbReference>
<name>A0A6I2UYI6_9FIRM</name>
<feature type="domain" description="SLH" evidence="2">
    <location>
        <begin position="25"/>
        <end position="88"/>
    </location>
</feature>
<accession>A0A6I2UYI6</accession>
<dbReference type="Proteomes" id="UP000430222">
    <property type="component" value="Unassembled WGS sequence"/>
</dbReference>
<dbReference type="EMBL" id="VUNL01000005">
    <property type="protein sequence ID" value="MSV24731.1"/>
    <property type="molecule type" value="Genomic_DNA"/>
</dbReference>
<evidence type="ECO:0000256" key="1">
    <source>
        <dbReference type="SAM" id="SignalP"/>
    </source>
</evidence>
<dbReference type="RefSeq" id="WP_154620491.1">
    <property type="nucleotide sequence ID" value="NZ_VUNL01000005.1"/>
</dbReference>
<evidence type="ECO:0000259" key="2">
    <source>
        <dbReference type="PROSITE" id="PS51272"/>
    </source>
</evidence>
<feature type="signal peptide" evidence="1">
    <location>
        <begin position="1"/>
        <end position="24"/>
    </location>
</feature>
<sequence>MKKKQIMLGLACFAALNAGNYALASDNPFATVPQSTGYYEDVASLVHDGLIDGYTDADFNSKRPLTRYEMAVFTAKAMSKSGSAGAADTQRIQKLMKEFQSELTDMHVKIPGVKAKKADKKASGPKLNVKHLPDGWDFSGMIRYRLDGGTKKYPDGTKKSGADGFGGTKNHQVLYQLNNKFKMGGGWTAEIDTIGAYDGDGDYRTTGENTAGWMSANKVFAQGPLFGGKMRIGRTKGSFIGIKKSLIMGQYYTGGDYMINAGNKWKVGAAWGNVDYNKNSWSGDSHRINSSDSATLIKEGKTAKVDASTLSASQLANLNSLKSSGLVSFSSGDSITSTSGKVTITNESGDDLTIPVYYSKPDRGVSGSDMNPDGLGVSMTQLQAQYQAASNLQFNFSYWHLHSSGDHTYLNAKKAAQNAAAEAYGISNLNKPTKYTDPDIGEISAVWNPTKDLKVQAFYAQSNYQDPTYGGQNKAYALTFNLGEAKAAIPHSRMWELDLIHQERYTGIKSAYDLKNKEGEGQHGLILEYRYVPVKNVMFDWRWMHYKAINCKAASQYTGNQYRFQLYYYF</sequence>
<evidence type="ECO:0000313" key="3">
    <source>
        <dbReference type="EMBL" id="MSV24731.1"/>
    </source>
</evidence>
<proteinExistence type="predicted"/>
<keyword evidence="4" id="KW-1185">Reference proteome</keyword>
<organism evidence="3 4">
    <name type="scientific">Selenomonas montiformis</name>
    <dbReference type="NCBI Taxonomy" id="2652285"/>
    <lineage>
        <taxon>Bacteria</taxon>
        <taxon>Bacillati</taxon>
        <taxon>Bacillota</taxon>
        <taxon>Negativicutes</taxon>
        <taxon>Selenomonadales</taxon>
        <taxon>Selenomonadaceae</taxon>
        <taxon>Selenomonas</taxon>
    </lineage>
</organism>
<gene>
    <name evidence="3" type="ORF">FYJ78_05940</name>
</gene>
<evidence type="ECO:0000313" key="4">
    <source>
        <dbReference type="Proteomes" id="UP000430222"/>
    </source>
</evidence>
<feature type="chain" id="PRO_5026216840" description="SLH domain-containing protein" evidence="1">
    <location>
        <begin position="25"/>
        <end position="570"/>
    </location>
</feature>
<protein>
    <recommendedName>
        <fullName evidence="2">SLH domain-containing protein</fullName>
    </recommendedName>
</protein>
<dbReference type="AlphaFoldDB" id="A0A6I2UYI6"/>
<dbReference type="InterPro" id="IPR051465">
    <property type="entry name" value="Cell_Envelope_Struct_Comp"/>
</dbReference>
<reference evidence="3 4" key="1">
    <citation type="submission" date="2019-08" db="EMBL/GenBank/DDBJ databases">
        <title>In-depth cultivation of the pig gut microbiome towards novel bacterial diversity and tailored functional studies.</title>
        <authorList>
            <person name="Wylensek D."/>
            <person name="Hitch T.C.A."/>
            <person name="Clavel T."/>
        </authorList>
    </citation>
    <scope>NUCLEOTIDE SEQUENCE [LARGE SCALE GENOMIC DNA]</scope>
    <source>
        <strain evidence="4">WCA-380-WT-3B3</strain>
    </source>
</reference>
<dbReference type="PROSITE" id="PS51272">
    <property type="entry name" value="SLH"/>
    <property type="match status" value="1"/>
</dbReference>
<dbReference type="PANTHER" id="PTHR43308">
    <property type="entry name" value="OUTER MEMBRANE PROTEIN ALPHA-RELATED"/>
    <property type="match status" value="1"/>
</dbReference>